<protein>
    <recommendedName>
        <fullName evidence="5">Pentatricopeptide repeat-containing protein</fullName>
    </recommendedName>
</protein>
<evidence type="ECO:0000313" key="3">
    <source>
        <dbReference type="EMBL" id="KAG6732317.1"/>
    </source>
</evidence>
<sequence length="244" mass="28258">MEFSLMMGSLKFHLPQLGLLQNFPKPHPRSSVVTCGLRRGPRKPMWRKSVISSEAIQAVHSLKLSRSSTVRLEEVLNSRVSRLLKEDLLDTLGELQRQNELDLALKVFQFVRKEEWYKPDLVLFCDMILLLGKNKLIEMAEELFSEMKKEGLQPNTRAFAEMIGAYIRVGMIEKAMETYELMKESGCTPDRLTFMILIRNLENAGKQELAAMVKKECAEFVDYSEKFLEEVEKHRRKRSTNLVS</sequence>
<dbReference type="PANTHER" id="PTHR47594">
    <property type="entry name" value="PPR CONTAINING PLANT-LIKE PROTEIN"/>
    <property type="match status" value="1"/>
</dbReference>
<dbReference type="GO" id="GO:0000373">
    <property type="term" value="P:Group II intron splicing"/>
    <property type="evidence" value="ECO:0007669"/>
    <property type="project" value="InterPro"/>
</dbReference>
<feature type="repeat" description="PPR" evidence="2">
    <location>
        <begin position="155"/>
        <end position="189"/>
    </location>
</feature>
<dbReference type="NCBIfam" id="TIGR00756">
    <property type="entry name" value="PPR"/>
    <property type="match status" value="2"/>
</dbReference>
<organism evidence="3 4">
    <name type="scientific">Carya illinoinensis</name>
    <name type="common">Pecan</name>
    <dbReference type="NCBI Taxonomy" id="32201"/>
    <lineage>
        <taxon>Eukaryota</taxon>
        <taxon>Viridiplantae</taxon>
        <taxon>Streptophyta</taxon>
        <taxon>Embryophyta</taxon>
        <taxon>Tracheophyta</taxon>
        <taxon>Spermatophyta</taxon>
        <taxon>Magnoliopsida</taxon>
        <taxon>eudicotyledons</taxon>
        <taxon>Gunneridae</taxon>
        <taxon>Pentapetalae</taxon>
        <taxon>rosids</taxon>
        <taxon>fabids</taxon>
        <taxon>Fagales</taxon>
        <taxon>Juglandaceae</taxon>
        <taxon>Carya</taxon>
    </lineage>
</organism>
<keyword evidence="1" id="KW-0677">Repeat</keyword>
<dbReference type="OrthoDB" id="1900964at2759"/>
<accession>A0A922G4N6</accession>
<reference evidence="3" key="1">
    <citation type="submission" date="2021-01" db="EMBL/GenBank/DDBJ databases">
        <authorList>
            <person name="Lovell J.T."/>
            <person name="Bentley N."/>
            <person name="Bhattarai G."/>
            <person name="Jenkins J.W."/>
            <person name="Sreedasyam A."/>
            <person name="Alarcon Y."/>
            <person name="Bock C."/>
            <person name="Boston L."/>
            <person name="Carlson J."/>
            <person name="Cervantes K."/>
            <person name="Clermont K."/>
            <person name="Krom N."/>
            <person name="Kubenka K."/>
            <person name="Mamidi S."/>
            <person name="Mattison C."/>
            <person name="Monteros M."/>
            <person name="Pisani C."/>
            <person name="Plott C."/>
            <person name="Rajasekar S."/>
            <person name="Rhein H.S."/>
            <person name="Rohla C."/>
            <person name="Song M."/>
            <person name="Hilaire R.S."/>
            <person name="Shu S."/>
            <person name="Wells L."/>
            <person name="Wang X."/>
            <person name="Webber J."/>
            <person name="Heerema R.J."/>
            <person name="Klein P."/>
            <person name="Conner P."/>
            <person name="Grauke L."/>
            <person name="Grimwood J."/>
            <person name="Schmutz J."/>
            <person name="Randall J.J."/>
        </authorList>
    </citation>
    <scope>NUCLEOTIDE SEQUENCE</scope>
    <source>
        <tissue evidence="3">Leaf</tissue>
    </source>
</reference>
<dbReference type="PROSITE" id="PS51375">
    <property type="entry name" value="PPR"/>
    <property type="match status" value="2"/>
</dbReference>
<proteinExistence type="predicted"/>
<dbReference type="InterPro" id="IPR044190">
    <property type="entry name" value="THA8-like"/>
</dbReference>
<comment type="caution">
    <text evidence="3">The sequence shown here is derived from an EMBL/GenBank/DDBJ whole genome shotgun (WGS) entry which is preliminary data.</text>
</comment>
<evidence type="ECO:0000256" key="1">
    <source>
        <dbReference type="ARBA" id="ARBA00022737"/>
    </source>
</evidence>
<dbReference type="InterPro" id="IPR002885">
    <property type="entry name" value="PPR_rpt"/>
</dbReference>
<evidence type="ECO:0008006" key="5">
    <source>
        <dbReference type="Google" id="ProtNLM"/>
    </source>
</evidence>
<dbReference type="Pfam" id="PF13812">
    <property type="entry name" value="PPR_3"/>
    <property type="match status" value="1"/>
</dbReference>
<dbReference type="GO" id="GO:0003723">
    <property type="term" value="F:RNA binding"/>
    <property type="evidence" value="ECO:0007669"/>
    <property type="project" value="InterPro"/>
</dbReference>
<feature type="repeat" description="PPR" evidence="2">
    <location>
        <begin position="120"/>
        <end position="154"/>
    </location>
</feature>
<dbReference type="AlphaFoldDB" id="A0A922G4N6"/>
<evidence type="ECO:0000256" key="2">
    <source>
        <dbReference type="PROSITE-ProRule" id="PRU00708"/>
    </source>
</evidence>
<evidence type="ECO:0000313" key="4">
    <source>
        <dbReference type="Proteomes" id="UP000811246"/>
    </source>
</evidence>
<dbReference type="Gene3D" id="1.25.40.10">
    <property type="entry name" value="Tetratricopeptide repeat domain"/>
    <property type="match status" value="1"/>
</dbReference>
<dbReference type="PANTHER" id="PTHR47594:SF5">
    <property type="entry name" value="PENTACOTRIPEPTIDE-REPEAT REGION OF PRORP DOMAIN-CONTAINING PROTEIN"/>
    <property type="match status" value="1"/>
</dbReference>
<dbReference type="InterPro" id="IPR011990">
    <property type="entry name" value="TPR-like_helical_dom_sf"/>
</dbReference>
<dbReference type="GO" id="GO:0009658">
    <property type="term" value="P:chloroplast organization"/>
    <property type="evidence" value="ECO:0007669"/>
    <property type="project" value="InterPro"/>
</dbReference>
<name>A0A922G4N6_CARIL</name>
<dbReference type="EMBL" id="CM031825">
    <property type="protein sequence ID" value="KAG6732317.1"/>
    <property type="molecule type" value="Genomic_DNA"/>
</dbReference>
<gene>
    <name evidence="3" type="ORF">I3842_01G171800</name>
</gene>
<dbReference type="Proteomes" id="UP000811246">
    <property type="component" value="Chromosome 1"/>
</dbReference>